<dbReference type="Pfam" id="PF13472">
    <property type="entry name" value="Lipase_GDSL_2"/>
    <property type="match status" value="1"/>
</dbReference>
<proteinExistence type="predicted"/>
<evidence type="ECO:0000313" key="3">
    <source>
        <dbReference type="Proteomes" id="UP001601444"/>
    </source>
</evidence>
<organism evidence="2 3">
    <name type="scientific">Nocardia thailandica</name>
    <dbReference type="NCBI Taxonomy" id="257275"/>
    <lineage>
        <taxon>Bacteria</taxon>
        <taxon>Bacillati</taxon>
        <taxon>Actinomycetota</taxon>
        <taxon>Actinomycetes</taxon>
        <taxon>Mycobacteriales</taxon>
        <taxon>Nocardiaceae</taxon>
        <taxon>Nocardia</taxon>
    </lineage>
</organism>
<dbReference type="Gene3D" id="3.40.50.1110">
    <property type="entry name" value="SGNH hydrolase"/>
    <property type="match status" value="1"/>
</dbReference>
<comment type="caution">
    <text evidence="2">The sequence shown here is derived from an EMBL/GenBank/DDBJ whole genome shotgun (WGS) entry which is preliminary data.</text>
</comment>
<keyword evidence="3" id="KW-1185">Reference proteome</keyword>
<dbReference type="EMBL" id="JBIAMX010000016">
    <property type="protein sequence ID" value="MFF0545801.1"/>
    <property type="molecule type" value="Genomic_DNA"/>
</dbReference>
<dbReference type="InterPro" id="IPR036514">
    <property type="entry name" value="SGNH_hydro_sf"/>
</dbReference>
<accession>A0ABW6PTP7</accession>
<dbReference type="InterPro" id="IPR013830">
    <property type="entry name" value="SGNH_hydro"/>
</dbReference>
<dbReference type="Proteomes" id="UP001601444">
    <property type="component" value="Unassembled WGS sequence"/>
</dbReference>
<sequence>MTVHIGANDAEFTRHIVACHVADASGGACAEPAWDTEIDAVAASYGAALRRISALAPDAAVFVDGWPVYTEGETCAAMTGLRPGGAARIQAAFDRLNTVVAAQAALHGATYIDTQGAARGHGMCAPAGSRWFEPVIADRTLVPYHPTVEGMRGVAEVTVAAIRSSGVL</sequence>
<evidence type="ECO:0000259" key="1">
    <source>
        <dbReference type="Pfam" id="PF13472"/>
    </source>
</evidence>
<protein>
    <submittedName>
        <fullName evidence="2">GDSL-type esterase/lipase family protein</fullName>
    </submittedName>
</protein>
<feature type="domain" description="SGNH hydrolase-type esterase" evidence="1">
    <location>
        <begin position="1"/>
        <end position="152"/>
    </location>
</feature>
<gene>
    <name evidence="2" type="ORF">ACFYTF_23465</name>
</gene>
<dbReference type="RefSeq" id="WP_387702236.1">
    <property type="nucleotide sequence ID" value="NZ_JBIAMX010000016.1"/>
</dbReference>
<evidence type="ECO:0000313" key="2">
    <source>
        <dbReference type="EMBL" id="MFF0545801.1"/>
    </source>
</evidence>
<name>A0ABW6PTP7_9NOCA</name>
<dbReference type="SUPFAM" id="SSF52266">
    <property type="entry name" value="SGNH hydrolase"/>
    <property type="match status" value="1"/>
</dbReference>
<reference evidence="2 3" key="1">
    <citation type="submission" date="2024-10" db="EMBL/GenBank/DDBJ databases">
        <title>The Natural Products Discovery Center: Release of the First 8490 Sequenced Strains for Exploring Actinobacteria Biosynthetic Diversity.</title>
        <authorList>
            <person name="Kalkreuter E."/>
            <person name="Kautsar S.A."/>
            <person name="Yang D."/>
            <person name="Bader C.D."/>
            <person name="Teijaro C.N."/>
            <person name="Fluegel L."/>
            <person name="Davis C.M."/>
            <person name="Simpson J.R."/>
            <person name="Lauterbach L."/>
            <person name="Steele A.D."/>
            <person name="Gui C."/>
            <person name="Meng S."/>
            <person name="Li G."/>
            <person name="Viehrig K."/>
            <person name="Ye F."/>
            <person name="Su P."/>
            <person name="Kiefer A.F."/>
            <person name="Nichols A."/>
            <person name="Cepeda A.J."/>
            <person name="Yan W."/>
            <person name="Fan B."/>
            <person name="Jiang Y."/>
            <person name="Adhikari A."/>
            <person name="Zheng C.-J."/>
            <person name="Schuster L."/>
            <person name="Cowan T.M."/>
            <person name="Smanski M.J."/>
            <person name="Chevrette M.G."/>
            <person name="De Carvalho L.P.S."/>
            <person name="Shen B."/>
        </authorList>
    </citation>
    <scope>NUCLEOTIDE SEQUENCE [LARGE SCALE GENOMIC DNA]</scope>
    <source>
        <strain evidence="2 3">NPDC004045</strain>
    </source>
</reference>